<evidence type="ECO:0000256" key="2">
    <source>
        <dbReference type="SAM" id="SignalP"/>
    </source>
</evidence>
<reference evidence="3 4" key="1">
    <citation type="submission" date="2024-09" db="EMBL/GenBank/DDBJ databases">
        <title>Rethinking Asexuality: The Enigmatic Case of Functional Sexual Genes in Lepraria (Stereocaulaceae).</title>
        <authorList>
            <person name="Doellman M."/>
            <person name="Sun Y."/>
            <person name="Barcenas-Pena A."/>
            <person name="Lumbsch H.T."/>
            <person name="Grewe F."/>
        </authorList>
    </citation>
    <scope>NUCLEOTIDE SEQUENCE [LARGE SCALE GENOMIC DNA]</scope>
    <source>
        <strain evidence="3 4">Grewe 0041</strain>
    </source>
</reference>
<proteinExistence type="predicted"/>
<dbReference type="Proteomes" id="UP001590951">
    <property type="component" value="Unassembled WGS sequence"/>
</dbReference>
<name>A0ABR4B5U5_9LECA</name>
<dbReference type="EMBL" id="JBHFEH010000022">
    <property type="protein sequence ID" value="KAL2053227.1"/>
    <property type="molecule type" value="Genomic_DNA"/>
</dbReference>
<feature type="compositionally biased region" description="Low complexity" evidence="1">
    <location>
        <begin position="62"/>
        <end position="79"/>
    </location>
</feature>
<evidence type="ECO:0000256" key="1">
    <source>
        <dbReference type="SAM" id="MobiDB-lite"/>
    </source>
</evidence>
<accession>A0ABR4B5U5</accession>
<gene>
    <name evidence="3" type="ORF">ABVK25_006552</name>
</gene>
<feature type="region of interest" description="Disordered" evidence="1">
    <location>
        <begin position="48"/>
        <end position="91"/>
    </location>
</feature>
<sequence length="91" mass="9931">MHLSNRIYLVLQIHLFYTLALKSTLPPLQPSHLLTQFLPQNFTLPTNNTNAFPLTPSPTPPSAAESPSTTTALSSPYSPHIKPSLRPPSTA</sequence>
<evidence type="ECO:0000313" key="4">
    <source>
        <dbReference type="Proteomes" id="UP001590951"/>
    </source>
</evidence>
<protein>
    <submittedName>
        <fullName evidence="3">Uncharacterized protein</fullName>
    </submittedName>
</protein>
<evidence type="ECO:0000313" key="3">
    <source>
        <dbReference type="EMBL" id="KAL2053227.1"/>
    </source>
</evidence>
<feature type="chain" id="PRO_5045791681" evidence="2">
    <location>
        <begin position="21"/>
        <end position="91"/>
    </location>
</feature>
<feature type="signal peptide" evidence="2">
    <location>
        <begin position="1"/>
        <end position="20"/>
    </location>
</feature>
<keyword evidence="2" id="KW-0732">Signal</keyword>
<keyword evidence="4" id="KW-1185">Reference proteome</keyword>
<organism evidence="3 4">
    <name type="scientific">Lepraria finkii</name>
    <dbReference type="NCBI Taxonomy" id="1340010"/>
    <lineage>
        <taxon>Eukaryota</taxon>
        <taxon>Fungi</taxon>
        <taxon>Dikarya</taxon>
        <taxon>Ascomycota</taxon>
        <taxon>Pezizomycotina</taxon>
        <taxon>Lecanoromycetes</taxon>
        <taxon>OSLEUM clade</taxon>
        <taxon>Lecanoromycetidae</taxon>
        <taxon>Lecanorales</taxon>
        <taxon>Lecanorineae</taxon>
        <taxon>Stereocaulaceae</taxon>
        <taxon>Lepraria</taxon>
    </lineage>
</organism>
<comment type="caution">
    <text evidence="3">The sequence shown here is derived from an EMBL/GenBank/DDBJ whole genome shotgun (WGS) entry which is preliminary data.</text>
</comment>